<feature type="domain" description="Prohead serine protease" evidence="5">
    <location>
        <begin position="54"/>
        <end position="186"/>
    </location>
</feature>
<evidence type="ECO:0000256" key="2">
    <source>
        <dbReference type="ARBA" id="ARBA00022670"/>
    </source>
</evidence>
<dbReference type="GO" id="GO:0008233">
    <property type="term" value="F:peptidase activity"/>
    <property type="evidence" value="ECO:0007669"/>
    <property type="project" value="UniProtKB-KW"/>
</dbReference>
<dbReference type="Pfam" id="PF04586">
    <property type="entry name" value="Peptidase_S78"/>
    <property type="match status" value="1"/>
</dbReference>
<evidence type="ECO:0000313" key="6">
    <source>
        <dbReference type="EMBL" id="MBB4798528.1"/>
    </source>
</evidence>
<gene>
    <name evidence="6" type="ORF">HNP32_002272</name>
</gene>
<feature type="region of interest" description="Disordered" evidence="4">
    <location>
        <begin position="26"/>
        <end position="51"/>
    </location>
</feature>
<evidence type="ECO:0000256" key="3">
    <source>
        <dbReference type="ARBA" id="ARBA00022801"/>
    </source>
</evidence>
<proteinExistence type="predicted"/>
<evidence type="ECO:0000256" key="4">
    <source>
        <dbReference type="SAM" id="MobiDB-lite"/>
    </source>
</evidence>
<dbReference type="EMBL" id="JACHKY010000003">
    <property type="protein sequence ID" value="MBB4798528.1"/>
    <property type="molecule type" value="Genomic_DNA"/>
</dbReference>
<dbReference type="Proteomes" id="UP000539957">
    <property type="component" value="Unassembled WGS sequence"/>
</dbReference>
<dbReference type="GO" id="GO:0006508">
    <property type="term" value="P:proteolysis"/>
    <property type="evidence" value="ECO:0007669"/>
    <property type="project" value="UniProtKB-KW"/>
</dbReference>
<evidence type="ECO:0000313" key="7">
    <source>
        <dbReference type="Proteomes" id="UP000539957"/>
    </source>
</evidence>
<organism evidence="6 7">
    <name type="scientific">Brevundimonas bullata</name>
    <dbReference type="NCBI Taxonomy" id="13160"/>
    <lineage>
        <taxon>Bacteria</taxon>
        <taxon>Pseudomonadati</taxon>
        <taxon>Pseudomonadota</taxon>
        <taxon>Alphaproteobacteria</taxon>
        <taxon>Caulobacterales</taxon>
        <taxon>Caulobacteraceae</taxon>
        <taxon>Brevundimonas</taxon>
    </lineage>
</organism>
<name>A0A7W7N3L9_9CAUL</name>
<sequence length="190" mass="20302">MQRSFLPPLDGEGGRREAAIGWGGLEVKGAAPGSPQRPHPASPDGSATLPMKGREKGLVVIEGYASLWGAADLNGDVVAKGAFADSLARTGASGVRMLHQHESRAVVGVWDQMVEDERGLRVRGRIHDWSAEARYAQALTRAGALDGLSIGFRAAKARRDGRLRVLSAVELWEVSLVTFPMLPGARFRPA</sequence>
<keyword evidence="3" id="KW-0378">Hydrolase</keyword>
<evidence type="ECO:0000256" key="1">
    <source>
        <dbReference type="ARBA" id="ARBA00022612"/>
    </source>
</evidence>
<dbReference type="NCBIfam" id="TIGR01543">
    <property type="entry name" value="proheadase_HK97"/>
    <property type="match status" value="1"/>
</dbReference>
<reference evidence="6 7" key="1">
    <citation type="submission" date="2020-08" db="EMBL/GenBank/DDBJ databases">
        <title>Functional genomics of gut bacteria from endangered species of beetles.</title>
        <authorList>
            <person name="Carlos-Shanley C."/>
        </authorList>
    </citation>
    <scope>NUCLEOTIDE SEQUENCE [LARGE SCALE GENOMIC DNA]</scope>
    <source>
        <strain evidence="6 7">S00123</strain>
    </source>
</reference>
<dbReference type="InterPro" id="IPR006433">
    <property type="entry name" value="Prohead_protease"/>
</dbReference>
<keyword evidence="2 6" id="KW-0645">Protease</keyword>
<dbReference type="InterPro" id="IPR054613">
    <property type="entry name" value="Peptidase_S78_dom"/>
</dbReference>
<dbReference type="SUPFAM" id="SSF50789">
    <property type="entry name" value="Herpes virus serine proteinase, assemblin"/>
    <property type="match status" value="1"/>
</dbReference>
<comment type="caution">
    <text evidence="6">The sequence shown here is derived from an EMBL/GenBank/DDBJ whole genome shotgun (WGS) entry which is preliminary data.</text>
</comment>
<accession>A0A7W7N3L9</accession>
<keyword evidence="1" id="KW-1188">Viral release from host cell</keyword>
<keyword evidence="7" id="KW-1185">Reference proteome</keyword>
<protein>
    <submittedName>
        <fullName evidence="6">HK97 family phage prohead protease</fullName>
    </submittedName>
</protein>
<evidence type="ECO:0000259" key="5">
    <source>
        <dbReference type="Pfam" id="PF04586"/>
    </source>
</evidence>
<dbReference type="AlphaFoldDB" id="A0A7W7N3L9"/>